<feature type="domain" description="GIY-YIG" evidence="8">
    <location>
        <begin position="13"/>
        <end position="92"/>
    </location>
</feature>
<dbReference type="SUPFAM" id="SSF82771">
    <property type="entry name" value="GIY-YIG endonuclease"/>
    <property type="match status" value="1"/>
</dbReference>
<keyword evidence="4 6" id="KW-0267">Excision nuclease</keyword>
<dbReference type="Gene3D" id="3.30.420.340">
    <property type="entry name" value="UvrC, RNAse H endonuclease domain"/>
    <property type="match status" value="1"/>
</dbReference>
<evidence type="ECO:0000313" key="10">
    <source>
        <dbReference type="EMBL" id="SUB76205.1"/>
    </source>
</evidence>
<dbReference type="InterPro" id="IPR001162">
    <property type="entry name" value="UvrC_RNase_H_dom"/>
</dbReference>
<dbReference type="Pfam" id="PF08459">
    <property type="entry name" value="UvrC_RNaseH_dom"/>
    <property type="match status" value="1"/>
</dbReference>
<dbReference type="InterPro" id="IPR047296">
    <property type="entry name" value="GIY-YIG_UvrC_Cho"/>
</dbReference>
<evidence type="ECO:0000259" key="8">
    <source>
        <dbReference type="PROSITE" id="PS50164"/>
    </source>
</evidence>
<keyword evidence="6" id="KW-0742">SOS response</keyword>
<dbReference type="Gene3D" id="4.10.860.10">
    <property type="entry name" value="UVR domain"/>
    <property type="match status" value="1"/>
</dbReference>
<feature type="domain" description="UVR" evidence="7">
    <location>
        <begin position="203"/>
        <end position="238"/>
    </location>
</feature>
<dbReference type="Proteomes" id="UP000254777">
    <property type="component" value="Unassembled WGS sequence"/>
</dbReference>
<dbReference type="GO" id="GO:0006289">
    <property type="term" value="P:nucleotide-excision repair"/>
    <property type="evidence" value="ECO:0007669"/>
    <property type="project" value="UniProtKB-UniRule"/>
</dbReference>
<comment type="subunit">
    <text evidence="6">Interacts with UvrB in an incision complex.</text>
</comment>
<dbReference type="CDD" id="cd10434">
    <property type="entry name" value="GIY-YIG_UvrC_Cho"/>
    <property type="match status" value="1"/>
</dbReference>
<dbReference type="GO" id="GO:0009380">
    <property type="term" value="C:excinuclease repair complex"/>
    <property type="evidence" value="ECO:0007669"/>
    <property type="project" value="InterPro"/>
</dbReference>
<dbReference type="InterPro" id="IPR004791">
    <property type="entry name" value="UvrC"/>
</dbReference>
<dbReference type="Gene3D" id="3.40.1440.10">
    <property type="entry name" value="GIY-YIG endonuclease"/>
    <property type="match status" value="1"/>
</dbReference>
<evidence type="ECO:0000256" key="3">
    <source>
        <dbReference type="ARBA" id="ARBA00022769"/>
    </source>
</evidence>
<dbReference type="GO" id="GO:0003677">
    <property type="term" value="F:DNA binding"/>
    <property type="evidence" value="ECO:0007669"/>
    <property type="project" value="UniProtKB-UniRule"/>
</dbReference>
<keyword evidence="1 6" id="KW-0963">Cytoplasm</keyword>
<dbReference type="PANTHER" id="PTHR30562:SF1">
    <property type="entry name" value="UVRABC SYSTEM PROTEIN C"/>
    <property type="match status" value="1"/>
</dbReference>
<feature type="domain" description="UvrC family homology region profile" evidence="9">
    <location>
        <begin position="255"/>
        <end position="491"/>
    </location>
</feature>
<protein>
    <recommendedName>
        <fullName evidence="6">UvrABC system protein C</fullName>
        <shortName evidence="6">Protein UvrC</shortName>
    </recommendedName>
    <alternativeName>
        <fullName evidence="6">Excinuclease ABC subunit C</fullName>
    </alternativeName>
</protein>
<dbReference type="InterPro" id="IPR000305">
    <property type="entry name" value="GIY-YIG_endonuc"/>
</dbReference>
<dbReference type="PROSITE" id="PS50165">
    <property type="entry name" value="UVRC"/>
    <property type="match status" value="1"/>
</dbReference>
<dbReference type="HAMAP" id="MF_00203">
    <property type="entry name" value="UvrC"/>
    <property type="match status" value="1"/>
</dbReference>
<evidence type="ECO:0000256" key="6">
    <source>
        <dbReference type="HAMAP-Rule" id="MF_00203"/>
    </source>
</evidence>
<comment type="function">
    <text evidence="6">The UvrABC repair system catalyzes the recognition and processing of DNA lesions. UvrC both incises the 5' and 3' sides of the lesion. The N-terminal half is responsible for the 3' incision and the C-terminal half is responsible for the 5' incision.</text>
</comment>
<gene>
    <name evidence="6 10" type="primary">uvrC</name>
    <name evidence="10" type="ORF">NCTC11088_02019</name>
</gene>
<dbReference type="InterPro" id="IPR050066">
    <property type="entry name" value="UvrABC_protein_C"/>
</dbReference>
<name>A0A379DF66_9FIRM</name>
<sequence>MDDIEGRLKKLPDLPGVYIMKNAQDEIIYVGKAKNLKKRVSQYFGSYGRNHAKVKAMVSHIADFEYIIVENEIESLILESNLIKDNLPKYNILLRDDKQYPYIKITNEKYPRVLKTRKILKDHAKYFGPYPAITAVNDTIDLINRTYPLRTCSLNLKKDIGKYRPCLNYFIGKCLAPCKGDVDESKYNDMVNEIFNFLEGKDEKMLLSLKEKMMEASSKLEFEKAALYRDDIQSLEILKEKQIISNTNISENQDIIGLARGIDEVLIQVFFVREGKIIGREHYFMKDYFENKNSEIMSAFIKQFYAGVSFIPKELIVESEPEDKKVLEEFLSVKRGYHVDIVIPQRGNKLKLVKLVKQNALEMINKYADKYKRKIEDNMRTLEEVRTLLSLDRIPHRVEAYDISNTYGIESVGSMVVFEEGVAKKSDYRKFKIRTVEGPNDYASMKEVLYRRFVRGIEEKNTNKKSSFSKFPDLIMMDGGKGQVNIALKVLQELNIKIPVCGLVKDDFHTTRGIIYENKEFSLKINSNIYRMVYKIQEEAHRFAINYHRSLREKDIFISELDNIKNIGKTRKQNLMKHFKSIKKIKEATIEDLEIVESMNRSAAESIYEHFHGGING</sequence>
<dbReference type="Gene3D" id="1.10.150.20">
    <property type="entry name" value="5' to 3' exonuclease, C-terminal subdomain"/>
    <property type="match status" value="1"/>
</dbReference>
<dbReference type="AlphaFoldDB" id="A0A379DF66"/>
<dbReference type="SUPFAM" id="SSF47781">
    <property type="entry name" value="RuvA domain 2-like"/>
    <property type="match status" value="1"/>
</dbReference>
<dbReference type="GO" id="GO:0009381">
    <property type="term" value="F:excinuclease ABC activity"/>
    <property type="evidence" value="ECO:0007669"/>
    <property type="project" value="UniProtKB-UniRule"/>
</dbReference>
<evidence type="ECO:0000256" key="4">
    <source>
        <dbReference type="ARBA" id="ARBA00022881"/>
    </source>
</evidence>
<comment type="similarity">
    <text evidence="6">Belongs to the UvrC family.</text>
</comment>
<evidence type="ECO:0000256" key="5">
    <source>
        <dbReference type="ARBA" id="ARBA00023204"/>
    </source>
</evidence>
<dbReference type="Pfam" id="PF12826">
    <property type="entry name" value="HHH_2"/>
    <property type="match status" value="1"/>
</dbReference>
<dbReference type="InterPro" id="IPR010994">
    <property type="entry name" value="RuvA_2-like"/>
</dbReference>
<evidence type="ECO:0000313" key="11">
    <source>
        <dbReference type="Proteomes" id="UP000254777"/>
    </source>
</evidence>
<dbReference type="NCBIfam" id="NF001824">
    <property type="entry name" value="PRK00558.1-5"/>
    <property type="match status" value="1"/>
</dbReference>
<dbReference type="InterPro" id="IPR041663">
    <property type="entry name" value="DisA/LigA_HHH"/>
</dbReference>
<dbReference type="GO" id="GO:0009432">
    <property type="term" value="P:SOS response"/>
    <property type="evidence" value="ECO:0007669"/>
    <property type="project" value="UniProtKB-UniRule"/>
</dbReference>
<dbReference type="RefSeq" id="WP_115312273.1">
    <property type="nucleotide sequence ID" value="NZ_UGTH01000001.1"/>
</dbReference>
<dbReference type="NCBIfam" id="TIGR00194">
    <property type="entry name" value="uvrC"/>
    <property type="match status" value="1"/>
</dbReference>
<dbReference type="InterPro" id="IPR035901">
    <property type="entry name" value="GIY-YIG_endonuc_sf"/>
</dbReference>
<dbReference type="PROSITE" id="PS50164">
    <property type="entry name" value="GIY_YIG"/>
    <property type="match status" value="1"/>
</dbReference>
<dbReference type="EMBL" id="UGTH01000001">
    <property type="protein sequence ID" value="SUB76205.1"/>
    <property type="molecule type" value="Genomic_DNA"/>
</dbReference>
<evidence type="ECO:0000256" key="2">
    <source>
        <dbReference type="ARBA" id="ARBA00022763"/>
    </source>
</evidence>
<evidence type="ECO:0000256" key="1">
    <source>
        <dbReference type="ARBA" id="ARBA00022490"/>
    </source>
</evidence>
<evidence type="ECO:0000259" key="9">
    <source>
        <dbReference type="PROSITE" id="PS50165"/>
    </source>
</evidence>
<dbReference type="Pfam" id="PF02151">
    <property type="entry name" value="UVR"/>
    <property type="match status" value="1"/>
</dbReference>
<reference evidence="10 11" key="1">
    <citation type="submission" date="2018-06" db="EMBL/GenBank/DDBJ databases">
        <authorList>
            <consortium name="Pathogen Informatics"/>
            <person name="Doyle S."/>
        </authorList>
    </citation>
    <scope>NUCLEOTIDE SEQUENCE [LARGE SCALE GENOMIC DNA]</scope>
    <source>
        <strain evidence="10 11">NCTC11088</strain>
    </source>
</reference>
<evidence type="ECO:0000259" key="7">
    <source>
        <dbReference type="PROSITE" id="PS50151"/>
    </source>
</evidence>
<dbReference type="SMART" id="SM00465">
    <property type="entry name" value="GIYc"/>
    <property type="match status" value="1"/>
</dbReference>
<keyword evidence="5 6" id="KW-0234">DNA repair</keyword>
<dbReference type="PANTHER" id="PTHR30562">
    <property type="entry name" value="UVRC/OXIDOREDUCTASE"/>
    <property type="match status" value="1"/>
</dbReference>
<accession>A0A379DF66</accession>
<dbReference type="GO" id="GO:0005737">
    <property type="term" value="C:cytoplasm"/>
    <property type="evidence" value="ECO:0007669"/>
    <property type="project" value="UniProtKB-SubCell"/>
</dbReference>
<dbReference type="InterPro" id="IPR001943">
    <property type="entry name" value="UVR_dom"/>
</dbReference>
<proteinExistence type="inferred from homology"/>
<dbReference type="SUPFAM" id="SSF46600">
    <property type="entry name" value="C-terminal UvrC-binding domain of UvrB"/>
    <property type="match status" value="1"/>
</dbReference>
<organism evidence="10 11">
    <name type="scientific">Peptoniphilus indolicus</name>
    <dbReference type="NCBI Taxonomy" id="33030"/>
    <lineage>
        <taxon>Bacteria</taxon>
        <taxon>Bacillati</taxon>
        <taxon>Bacillota</taxon>
        <taxon>Tissierellia</taxon>
        <taxon>Tissierellales</taxon>
        <taxon>Peptoniphilaceae</taxon>
        <taxon>Peptoniphilus</taxon>
    </lineage>
</organism>
<comment type="subcellular location">
    <subcellularLocation>
        <location evidence="6">Cytoplasm</location>
    </subcellularLocation>
</comment>
<dbReference type="PROSITE" id="PS50151">
    <property type="entry name" value="UVR"/>
    <property type="match status" value="1"/>
</dbReference>
<dbReference type="FunFam" id="3.40.1440.10:FF:000001">
    <property type="entry name" value="UvrABC system protein C"/>
    <property type="match status" value="1"/>
</dbReference>
<keyword evidence="2 6" id="KW-0227">DNA damage</keyword>
<keyword evidence="3 6" id="KW-0228">DNA excision</keyword>
<dbReference type="Pfam" id="PF01541">
    <property type="entry name" value="GIY-YIG"/>
    <property type="match status" value="1"/>
</dbReference>
<dbReference type="InterPro" id="IPR036876">
    <property type="entry name" value="UVR_dom_sf"/>
</dbReference>
<dbReference type="Pfam" id="PF22920">
    <property type="entry name" value="UvrC_RNaseH"/>
    <property type="match status" value="1"/>
</dbReference>
<dbReference type="InterPro" id="IPR038476">
    <property type="entry name" value="UvrC_RNase_H_dom_sf"/>
</dbReference>